<dbReference type="EMBL" id="KV417534">
    <property type="protein sequence ID" value="KZP23220.1"/>
    <property type="molecule type" value="Genomic_DNA"/>
</dbReference>
<evidence type="ECO:0000313" key="2">
    <source>
        <dbReference type="Proteomes" id="UP000076532"/>
    </source>
</evidence>
<reference evidence="1 2" key="1">
    <citation type="journal article" date="2016" name="Mol. Biol. Evol.">
        <title>Comparative Genomics of Early-Diverging Mushroom-Forming Fungi Provides Insights into the Origins of Lignocellulose Decay Capabilities.</title>
        <authorList>
            <person name="Nagy L.G."/>
            <person name="Riley R."/>
            <person name="Tritt A."/>
            <person name="Adam C."/>
            <person name="Daum C."/>
            <person name="Floudas D."/>
            <person name="Sun H."/>
            <person name="Yadav J.S."/>
            <person name="Pangilinan J."/>
            <person name="Larsson K.H."/>
            <person name="Matsuura K."/>
            <person name="Barry K."/>
            <person name="Labutti K."/>
            <person name="Kuo R."/>
            <person name="Ohm R.A."/>
            <person name="Bhattacharya S.S."/>
            <person name="Shirouzu T."/>
            <person name="Yoshinaga Y."/>
            <person name="Martin F.M."/>
            <person name="Grigoriev I.V."/>
            <person name="Hibbett D.S."/>
        </authorList>
    </citation>
    <scope>NUCLEOTIDE SEQUENCE [LARGE SCALE GENOMIC DNA]</scope>
    <source>
        <strain evidence="1 2">CBS 109695</strain>
    </source>
</reference>
<gene>
    <name evidence="1" type="ORF">FIBSPDRAFT_952280</name>
</gene>
<keyword evidence="2" id="KW-1185">Reference proteome</keyword>
<dbReference type="Proteomes" id="UP000076532">
    <property type="component" value="Unassembled WGS sequence"/>
</dbReference>
<evidence type="ECO:0000313" key="1">
    <source>
        <dbReference type="EMBL" id="KZP23220.1"/>
    </source>
</evidence>
<name>A0A166LQL3_9AGAM</name>
<organism evidence="1 2">
    <name type="scientific">Athelia psychrophila</name>
    <dbReference type="NCBI Taxonomy" id="1759441"/>
    <lineage>
        <taxon>Eukaryota</taxon>
        <taxon>Fungi</taxon>
        <taxon>Dikarya</taxon>
        <taxon>Basidiomycota</taxon>
        <taxon>Agaricomycotina</taxon>
        <taxon>Agaricomycetes</taxon>
        <taxon>Agaricomycetidae</taxon>
        <taxon>Atheliales</taxon>
        <taxon>Atheliaceae</taxon>
        <taxon>Athelia</taxon>
    </lineage>
</organism>
<dbReference type="OrthoDB" id="2149224at2759"/>
<proteinExistence type="predicted"/>
<accession>A0A166LQL3</accession>
<dbReference type="AlphaFoldDB" id="A0A166LQL3"/>
<sequence length="203" mass="22054">MLKISQPEDLTTTADLATPEDLVDTENLADTEDLATTEHIAEKEYADFECQADYTEPPQVTPISIDSGAQTPVVKSSEFYIQTMDEMAVGDGSGIAYDDVTNRDWSEDNTADTTLTRFMARAFLAAPAVEDDGDVTETGTETETATDTDGEAFYSVMTMSDNDFSSDEDDNLRVARAPRSIVGGRESAVQTPVVVYEEKGDLS</sequence>
<protein>
    <submittedName>
        <fullName evidence="1">Uncharacterized protein</fullName>
    </submittedName>
</protein>